<dbReference type="AlphaFoldDB" id="A0A9D4SYN6"/>
<organism evidence="2 3">
    <name type="scientific">Rhipicephalus sanguineus</name>
    <name type="common">Brown dog tick</name>
    <name type="synonym">Ixodes sanguineus</name>
    <dbReference type="NCBI Taxonomy" id="34632"/>
    <lineage>
        <taxon>Eukaryota</taxon>
        <taxon>Metazoa</taxon>
        <taxon>Ecdysozoa</taxon>
        <taxon>Arthropoda</taxon>
        <taxon>Chelicerata</taxon>
        <taxon>Arachnida</taxon>
        <taxon>Acari</taxon>
        <taxon>Parasitiformes</taxon>
        <taxon>Ixodida</taxon>
        <taxon>Ixodoidea</taxon>
        <taxon>Ixodidae</taxon>
        <taxon>Rhipicephalinae</taxon>
        <taxon>Rhipicephalus</taxon>
        <taxon>Rhipicephalus</taxon>
    </lineage>
</organism>
<comment type="caution">
    <text evidence="2">The sequence shown here is derived from an EMBL/GenBank/DDBJ whole genome shotgun (WGS) entry which is preliminary data.</text>
</comment>
<proteinExistence type="predicted"/>
<sequence length="116" mass="12495">MKACLWVALLSLFAVAYGATLTTQVTARRPVLSKEAEAEVIEKTGKTLETVGRLLQGENVALTEEVQEDLIKALRVASNNGEVLSEDGSEYILPIIIRGVAQGVIAHVVHKKLNKG</sequence>
<evidence type="ECO:0000256" key="1">
    <source>
        <dbReference type="SAM" id="SignalP"/>
    </source>
</evidence>
<protein>
    <submittedName>
        <fullName evidence="2">Uncharacterized protein</fullName>
    </submittedName>
</protein>
<dbReference type="Proteomes" id="UP000821837">
    <property type="component" value="Chromosome 3"/>
</dbReference>
<reference evidence="2" key="1">
    <citation type="journal article" date="2020" name="Cell">
        <title>Large-Scale Comparative Analyses of Tick Genomes Elucidate Their Genetic Diversity and Vector Capacities.</title>
        <authorList>
            <consortium name="Tick Genome and Microbiome Consortium (TIGMIC)"/>
            <person name="Jia N."/>
            <person name="Wang J."/>
            <person name="Shi W."/>
            <person name="Du L."/>
            <person name="Sun Y."/>
            <person name="Zhan W."/>
            <person name="Jiang J.F."/>
            <person name="Wang Q."/>
            <person name="Zhang B."/>
            <person name="Ji P."/>
            <person name="Bell-Sakyi L."/>
            <person name="Cui X.M."/>
            <person name="Yuan T.T."/>
            <person name="Jiang B.G."/>
            <person name="Yang W.F."/>
            <person name="Lam T.T."/>
            <person name="Chang Q.C."/>
            <person name="Ding S.J."/>
            <person name="Wang X.J."/>
            <person name="Zhu J.G."/>
            <person name="Ruan X.D."/>
            <person name="Zhao L."/>
            <person name="Wei J.T."/>
            <person name="Ye R.Z."/>
            <person name="Que T.C."/>
            <person name="Du C.H."/>
            <person name="Zhou Y.H."/>
            <person name="Cheng J.X."/>
            <person name="Dai P.F."/>
            <person name="Guo W.B."/>
            <person name="Han X.H."/>
            <person name="Huang E.J."/>
            <person name="Li L.F."/>
            <person name="Wei W."/>
            <person name="Gao Y.C."/>
            <person name="Liu J.Z."/>
            <person name="Shao H.Z."/>
            <person name="Wang X."/>
            <person name="Wang C.C."/>
            <person name="Yang T.C."/>
            <person name="Huo Q.B."/>
            <person name="Li W."/>
            <person name="Chen H.Y."/>
            <person name="Chen S.E."/>
            <person name="Zhou L.G."/>
            <person name="Ni X.B."/>
            <person name="Tian J.H."/>
            <person name="Sheng Y."/>
            <person name="Liu T."/>
            <person name="Pan Y.S."/>
            <person name="Xia L.Y."/>
            <person name="Li J."/>
            <person name="Zhao F."/>
            <person name="Cao W.C."/>
        </authorList>
    </citation>
    <scope>NUCLEOTIDE SEQUENCE</scope>
    <source>
        <strain evidence="2">Rsan-2018</strain>
    </source>
</reference>
<feature type="signal peptide" evidence="1">
    <location>
        <begin position="1"/>
        <end position="18"/>
    </location>
</feature>
<accession>A0A9D4SYN6</accession>
<name>A0A9D4SYN6_RHISA</name>
<evidence type="ECO:0000313" key="3">
    <source>
        <dbReference type="Proteomes" id="UP000821837"/>
    </source>
</evidence>
<reference evidence="2" key="2">
    <citation type="submission" date="2021-09" db="EMBL/GenBank/DDBJ databases">
        <authorList>
            <person name="Jia N."/>
            <person name="Wang J."/>
            <person name="Shi W."/>
            <person name="Du L."/>
            <person name="Sun Y."/>
            <person name="Zhan W."/>
            <person name="Jiang J."/>
            <person name="Wang Q."/>
            <person name="Zhang B."/>
            <person name="Ji P."/>
            <person name="Sakyi L.B."/>
            <person name="Cui X."/>
            <person name="Yuan T."/>
            <person name="Jiang B."/>
            <person name="Yang W."/>
            <person name="Lam T.T.-Y."/>
            <person name="Chang Q."/>
            <person name="Ding S."/>
            <person name="Wang X."/>
            <person name="Zhu J."/>
            <person name="Ruan X."/>
            <person name="Zhao L."/>
            <person name="Wei J."/>
            <person name="Que T."/>
            <person name="Du C."/>
            <person name="Cheng J."/>
            <person name="Dai P."/>
            <person name="Han X."/>
            <person name="Huang E."/>
            <person name="Gao Y."/>
            <person name="Liu J."/>
            <person name="Shao H."/>
            <person name="Ye R."/>
            <person name="Li L."/>
            <person name="Wei W."/>
            <person name="Wang X."/>
            <person name="Wang C."/>
            <person name="Huo Q."/>
            <person name="Li W."/>
            <person name="Guo W."/>
            <person name="Chen H."/>
            <person name="Chen S."/>
            <person name="Zhou L."/>
            <person name="Zhou L."/>
            <person name="Ni X."/>
            <person name="Tian J."/>
            <person name="Zhou Y."/>
            <person name="Sheng Y."/>
            <person name="Liu T."/>
            <person name="Pan Y."/>
            <person name="Xia L."/>
            <person name="Li J."/>
            <person name="Zhao F."/>
            <person name="Cao W."/>
        </authorList>
    </citation>
    <scope>NUCLEOTIDE SEQUENCE</scope>
    <source>
        <strain evidence="2">Rsan-2018</strain>
        <tissue evidence="2">Larvae</tissue>
    </source>
</reference>
<gene>
    <name evidence="2" type="ORF">HPB52_013231</name>
</gene>
<keyword evidence="3" id="KW-1185">Reference proteome</keyword>
<dbReference type="VEuPathDB" id="VectorBase:RSAN_031183"/>
<evidence type="ECO:0000313" key="2">
    <source>
        <dbReference type="EMBL" id="KAH7961890.1"/>
    </source>
</evidence>
<dbReference type="EMBL" id="JABSTV010001249">
    <property type="protein sequence ID" value="KAH7961890.1"/>
    <property type="molecule type" value="Genomic_DNA"/>
</dbReference>
<feature type="chain" id="PRO_5039351395" evidence="1">
    <location>
        <begin position="19"/>
        <end position="116"/>
    </location>
</feature>
<keyword evidence="1" id="KW-0732">Signal</keyword>